<evidence type="ECO:0000256" key="7">
    <source>
        <dbReference type="ARBA" id="ARBA00023136"/>
    </source>
</evidence>
<dbReference type="CTD" id="25801"/>
<protein>
    <submittedName>
        <fullName evidence="9">Grancalcin</fullName>
    </submittedName>
</protein>
<name>A0A3Q2XCZ9_HIPCM</name>
<keyword evidence="7" id="KW-0472">Membrane</keyword>
<dbReference type="SMART" id="SM00054">
    <property type="entry name" value="EFh"/>
    <property type="match status" value="2"/>
</dbReference>
<dbReference type="InterPro" id="IPR011992">
    <property type="entry name" value="EF-hand-dom_pair"/>
</dbReference>
<dbReference type="OMA" id="NGAYSPF"/>
<dbReference type="PROSITE" id="PS00018">
    <property type="entry name" value="EF_HAND_1"/>
    <property type="match status" value="1"/>
</dbReference>
<feature type="domain" description="EF-hand" evidence="8">
    <location>
        <begin position="136"/>
        <end position="171"/>
    </location>
</feature>
<dbReference type="STRING" id="109280.ENSHCOP00000001958"/>
<evidence type="ECO:0000256" key="4">
    <source>
        <dbReference type="ARBA" id="ARBA00022723"/>
    </source>
</evidence>
<dbReference type="GO" id="GO:0005737">
    <property type="term" value="C:cytoplasm"/>
    <property type="evidence" value="ECO:0007669"/>
    <property type="project" value="UniProtKB-SubCell"/>
</dbReference>
<evidence type="ECO:0000256" key="5">
    <source>
        <dbReference type="ARBA" id="ARBA00022737"/>
    </source>
</evidence>
<reference evidence="9" key="2">
    <citation type="submission" date="2025-09" db="UniProtKB">
        <authorList>
            <consortium name="Ensembl"/>
        </authorList>
    </citation>
    <scope>IDENTIFICATION</scope>
</reference>
<dbReference type="Gene3D" id="1.10.238.10">
    <property type="entry name" value="EF-hand"/>
    <property type="match status" value="1"/>
</dbReference>
<dbReference type="GO" id="GO:0012505">
    <property type="term" value="C:endomembrane system"/>
    <property type="evidence" value="ECO:0007669"/>
    <property type="project" value="UniProtKB-SubCell"/>
</dbReference>
<dbReference type="PANTHER" id="PTHR46735:SF5">
    <property type="entry name" value="GRANCALCIN"/>
    <property type="match status" value="1"/>
</dbReference>
<dbReference type="AlphaFoldDB" id="A0A3Q2XCZ9"/>
<dbReference type="InterPro" id="IPR018247">
    <property type="entry name" value="EF_Hand_1_Ca_BS"/>
</dbReference>
<reference evidence="9" key="1">
    <citation type="submission" date="2025-08" db="UniProtKB">
        <authorList>
            <consortium name="Ensembl"/>
        </authorList>
    </citation>
    <scope>IDENTIFICATION</scope>
</reference>
<dbReference type="Ensembl" id="ENSHCOT00000011216.1">
    <property type="protein sequence ID" value="ENSHCOP00000001958.1"/>
    <property type="gene ID" value="ENSHCOG00000003022.1"/>
</dbReference>
<dbReference type="Proteomes" id="UP000264820">
    <property type="component" value="Unplaced"/>
</dbReference>
<dbReference type="GeneID" id="109528630"/>
<keyword evidence="10" id="KW-1185">Reference proteome</keyword>
<evidence type="ECO:0000256" key="2">
    <source>
        <dbReference type="ARBA" id="ARBA00004496"/>
    </source>
</evidence>
<keyword evidence="6" id="KW-0106">Calcium</keyword>
<sequence>MAYPGYGGYGSPMPPQGMPGGPMGRPLPNHMGGPMLGPMGGAPPQVGGYAPYGGGYPGTYGALTPAANDPMWGYFTAIAGQDGEVDAMELQRCLTQSGFTGTYSPFSLETCRIMIAMLDRDFTGKMGFSEFKELFVALNGWKQNFTMFDRDRSGTVEHHELTQAISSMGYRISPQALNAIIKRYNKGGRIYFDDYVACCVKLRALTDHFKRRDTMHQGSVHFGYDDFILCTMAI</sequence>
<evidence type="ECO:0000256" key="6">
    <source>
        <dbReference type="ARBA" id="ARBA00022837"/>
    </source>
</evidence>
<dbReference type="InterPro" id="IPR002048">
    <property type="entry name" value="EF_hand_dom"/>
</dbReference>
<comment type="subcellular location">
    <subcellularLocation>
        <location evidence="2">Cytoplasm</location>
    </subcellularLocation>
    <subcellularLocation>
        <location evidence="1">Endomembrane system</location>
    </subcellularLocation>
</comment>
<keyword evidence="4" id="KW-0479">Metal-binding</keyword>
<dbReference type="Gene3D" id="6.10.140.900">
    <property type="match status" value="1"/>
</dbReference>
<accession>A0A3Q2XCZ9</accession>
<evidence type="ECO:0000259" key="8">
    <source>
        <dbReference type="PROSITE" id="PS50222"/>
    </source>
</evidence>
<dbReference type="GeneTree" id="ENSGT00940000153979"/>
<proteinExistence type="predicted"/>
<evidence type="ECO:0000313" key="9">
    <source>
        <dbReference type="Ensembl" id="ENSHCOP00000001958.1"/>
    </source>
</evidence>
<evidence type="ECO:0000256" key="1">
    <source>
        <dbReference type="ARBA" id="ARBA00004308"/>
    </source>
</evidence>
<dbReference type="RefSeq" id="XP_019747043.1">
    <property type="nucleotide sequence ID" value="XM_019891484.1"/>
</dbReference>
<evidence type="ECO:0000313" key="10">
    <source>
        <dbReference type="Proteomes" id="UP000264820"/>
    </source>
</evidence>
<dbReference type="GO" id="GO:0005509">
    <property type="term" value="F:calcium ion binding"/>
    <property type="evidence" value="ECO:0007669"/>
    <property type="project" value="InterPro"/>
</dbReference>
<dbReference type="SUPFAM" id="SSF47473">
    <property type="entry name" value="EF-hand"/>
    <property type="match status" value="1"/>
</dbReference>
<keyword evidence="5" id="KW-0677">Repeat</keyword>
<keyword evidence="3" id="KW-0963">Cytoplasm</keyword>
<organism evidence="9 10">
    <name type="scientific">Hippocampus comes</name>
    <name type="common">Tiger tail seahorse</name>
    <dbReference type="NCBI Taxonomy" id="109280"/>
    <lineage>
        <taxon>Eukaryota</taxon>
        <taxon>Metazoa</taxon>
        <taxon>Chordata</taxon>
        <taxon>Craniata</taxon>
        <taxon>Vertebrata</taxon>
        <taxon>Euteleostomi</taxon>
        <taxon>Actinopterygii</taxon>
        <taxon>Neopterygii</taxon>
        <taxon>Teleostei</taxon>
        <taxon>Neoteleostei</taxon>
        <taxon>Acanthomorphata</taxon>
        <taxon>Syngnathiaria</taxon>
        <taxon>Syngnathiformes</taxon>
        <taxon>Syngnathoidei</taxon>
        <taxon>Syngnathidae</taxon>
        <taxon>Hippocampus</taxon>
    </lineage>
</organism>
<dbReference type="PANTHER" id="PTHR46735">
    <property type="entry name" value="CALPAIN, SMALL SUBUNIT 1 A-RELATED"/>
    <property type="match status" value="1"/>
</dbReference>
<dbReference type="OrthoDB" id="186625at2759"/>
<dbReference type="PROSITE" id="PS50222">
    <property type="entry name" value="EF_HAND_2"/>
    <property type="match status" value="1"/>
</dbReference>
<evidence type="ECO:0000256" key="3">
    <source>
        <dbReference type="ARBA" id="ARBA00022490"/>
    </source>
</evidence>